<organism evidence="2 3">
    <name type="scientific">Actinoallomurus spadix</name>
    <dbReference type="NCBI Taxonomy" id="79912"/>
    <lineage>
        <taxon>Bacteria</taxon>
        <taxon>Bacillati</taxon>
        <taxon>Actinomycetota</taxon>
        <taxon>Actinomycetes</taxon>
        <taxon>Streptosporangiales</taxon>
        <taxon>Thermomonosporaceae</taxon>
        <taxon>Actinoallomurus</taxon>
    </lineage>
</organism>
<gene>
    <name evidence="2" type="ORF">GCM10010151_54020</name>
</gene>
<evidence type="ECO:0000256" key="1">
    <source>
        <dbReference type="SAM" id="MobiDB-lite"/>
    </source>
</evidence>
<reference evidence="3" key="1">
    <citation type="journal article" date="2019" name="Int. J. Syst. Evol. Microbiol.">
        <title>The Global Catalogue of Microorganisms (GCM) 10K type strain sequencing project: providing services to taxonomists for standard genome sequencing and annotation.</title>
        <authorList>
            <consortium name="The Broad Institute Genomics Platform"/>
            <consortium name="The Broad Institute Genome Sequencing Center for Infectious Disease"/>
            <person name="Wu L."/>
            <person name="Ma J."/>
        </authorList>
    </citation>
    <scope>NUCLEOTIDE SEQUENCE [LARGE SCALE GENOMIC DNA]</scope>
    <source>
        <strain evidence="3">JCM 3146</strain>
    </source>
</reference>
<sequence length="203" mass="19695">MGMVSALVPPPVVNLVAVTVAVQPATPGRLSVTVTVPIDALSVLPRAALPRFAESSTVIVSVFASAAATGRRAGRACPAAHGAPAASGTPRRPGVRCSRLFTVVRNAASRGTSSGRAASGPSRPVGSAEGSGESESGGSGESEDGGIDREGLSASVVRGPEAGRRLTGLGSAAPLGAGDDHAGPTRAARSADPGGQEAGDGDG</sequence>
<evidence type="ECO:0000313" key="3">
    <source>
        <dbReference type="Proteomes" id="UP001501822"/>
    </source>
</evidence>
<comment type="caution">
    <text evidence="2">The sequence shown here is derived from an EMBL/GenBank/DDBJ whole genome shotgun (WGS) entry which is preliminary data.</text>
</comment>
<accession>A0ABP3H0H3</accession>
<evidence type="ECO:0000313" key="2">
    <source>
        <dbReference type="EMBL" id="GAA0357588.1"/>
    </source>
</evidence>
<keyword evidence="3" id="KW-1185">Reference proteome</keyword>
<dbReference type="EMBL" id="BAAABM010000049">
    <property type="protein sequence ID" value="GAA0357588.1"/>
    <property type="molecule type" value="Genomic_DNA"/>
</dbReference>
<feature type="region of interest" description="Disordered" evidence="1">
    <location>
        <begin position="108"/>
        <end position="203"/>
    </location>
</feature>
<feature type="compositionally biased region" description="Low complexity" evidence="1">
    <location>
        <begin position="108"/>
        <end position="134"/>
    </location>
</feature>
<protein>
    <submittedName>
        <fullName evidence="2">Uncharacterized protein</fullName>
    </submittedName>
</protein>
<dbReference type="Proteomes" id="UP001501822">
    <property type="component" value="Unassembled WGS sequence"/>
</dbReference>
<proteinExistence type="predicted"/>
<name>A0ABP3H0H3_9ACTN</name>